<protein>
    <submittedName>
        <fullName evidence="1">Uncharacterized protein</fullName>
    </submittedName>
</protein>
<accession>Q6ARR9</accession>
<keyword evidence="2" id="KW-1185">Reference proteome</keyword>
<name>Q6ARR9_DESPS</name>
<dbReference type="KEGG" id="dps:DP0227"/>
<evidence type="ECO:0000313" key="2">
    <source>
        <dbReference type="Proteomes" id="UP000000602"/>
    </source>
</evidence>
<dbReference type="EMBL" id="CR522870">
    <property type="protein sequence ID" value="CAG34956.1"/>
    <property type="molecule type" value="Genomic_DNA"/>
</dbReference>
<dbReference type="HOGENOM" id="CLU_2698654_0_0_7"/>
<evidence type="ECO:0000313" key="1">
    <source>
        <dbReference type="EMBL" id="CAG34956.1"/>
    </source>
</evidence>
<proteinExistence type="predicted"/>
<sequence>MLGQDKSSDKIVSSLPVHYRCEIVSHLLFTECFDRHSTPPPCLSSFPYRQCAPPLCFTAALHLKKSLCPLGSG</sequence>
<gene>
    <name evidence="1" type="ordered locus">DP0227</name>
</gene>
<dbReference type="Proteomes" id="UP000000602">
    <property type="component" value="Chromosome"/>
</dbReference>
<dbReference type="AlphaFoldDB" id="Q6ARR9"/>
<reference evidence="2" key="1">
    <citation type="journal article" date="2004" name="Environ. Microbiol.">
        <title>The genome of Desulfotalea psychrophila, a sulfate-reducing bacterium from permanently cold Arctic sediments.</title>
        <authorList>
            <person name="Rabus R."/>
            <person name="Ruepp A."/>
            <person name="Frickey T."/>
            <person name="Rattei T."/>
            <person name="Fartmann B."/>
            <person name="Stark M."/>
            <person name="Bauer M."/>
            <person name="Zibat A."/>
            <person name="Lombardot T."/>
            <person name="Becker I."/>
            <person name="Amann J."/>
            <person name="Gellner K."/>
            <person name="Teeling H."/>
            <person name="Leuschner W.D."/>
            <person name="Gloeckner F.-O."/>
            <person name="Lupas A.N."/>
            <person name="Amann R."/>
            <person name="Klenk H.-P."/>
        </authorList>
    </citation>
    <scope>NUCLEOTIDE SEQUENCE [LARGE SCALE GENOMIC DNA]</scope>
    <source>
        <strain evidence="2">DSM 12343 / LSv54</strain>
    </source>
</reference>
<organism evidence="1 2">
    <name type="scientific">Desulfotalea psychrophila (strain LSv54 / DSM 12343)</name>
    <dbReference type="NCBI Taxonomy" id="177439"/>
    <lineage>
        <taxon>Bacteria</taxon>
        <taxon>Pseudomonadati</taxon>
        <taxon>Thermodesulfobacteriota</taxon>
        <taxon>Desulfobulbia</taxon>
        <taxon>Desulfobulbales</taxon>
        <taxon>Desulfocapsaceae</taxon>
        <taxon>Desulfotalea</taxon>
    </lineage>
</organism>